<evidence type="ECO:0000313" key="2">
    <source>
        <dbReference type="Proteomes" id="UP001358586"/>
    </source>
</evidence>
<dbReference type="Proteomes" id="UP001358586">
    <property type="component" value="Chromosome 8"/>
</dbReference>
<organism evidence="1 2">
    <name type="scientific">Gossypium arboreum</name>
    <name type="common">Tree cotton</name>
    <name type="synonym">Gossypium nanking</name>
    <dbReference type="NCBI Taxonomy" id="29729"/>
    <lineage>
        <taxon>Eukaryota</taxon>
        <taxon>Viridiplantae</taxon>
        <taxon>Streptophyta</taxon>
        <taxon>Embryophyta</taxon>
        <taxon>Tracheophyta</taxon>
        <taxon>Spermatophyta</taxon>
        <taxon>Magnoliopsida</taxon>
        <taxon>eudicotyledons</taxon>
        <taxon>Gunneridae</taxon>
        <taxon>Pentapetalae</taxon>
        <taxon>rosids</taxon>
        <taxon>malvids</taxon>
        <taxon>Malvales</taxon>
        <taxon>Malvaceae</taxon>
        <taxon>Malvoideae</taxon>
        <taxon>Gossypium</taxon>
    </lineage>
</organism>
<proteinExistence type="predicted"/>
<dbReference type="EMBL" id="JARKNE010000008">
    <property type="protein sequence ID" value="KAK5812909.1"/>
    <property type="molecule type" value="Genomic_DNA"/>
</dbReference>
<accession>A0ABR0P3W4</accession>
<keyword evidence="2" id="KW-1185">Reference proteome</keyword>
<dbReference type="InterPro" id="IPR036875">
    <property type="entry name" value="Znf_CCHC_sf"/>
</dbReference>
<evidence type="ECO:0000313" key="1">
    <source>
        <dbReference type="EMBL" id="KAK5812909.1"/>
    </source>
</evidence>
<reference evidence="1 2" key="1">
    <citation type="submission" date="2023-03" db="EMBL/GenBank/DDBJ databases">
        <title>WGS of Gossypium arboreum.</title>
        <authorList>
            <person name="Yu D."/>
        </authorList>
    </citation>
    <scope>NUCLEOTIDE SEQUENCE [LARGE SCALE GENOMIC DNA]</scope>
    <source>
        <tissue evidence="1">Leaf</tissue>
    </source>
</reference>
<gene>
    <name evidence="1" type="ORF">PVK06_028353</name>
</gene>
<name>A0ABR0P3W4_GOSAR</name>
<dbReference type="Gene3D" id="4.10.60.10">
    <property type="entry name" value="Zinc finger, CCHC-type"/>
    <property type="match status" value="1"/>
</dbReference>
<protein>
    <recommendedName>
        <fullName evidence="3">CCHC-type domain-containing protein</fullName>
    </recommendedName>
</protein>
<comment type="caution">
    <text evidence="1">The sequence shown here is derived from an EMBL/GenBank/DDBJ whole genome shotgun (WGS) entry which is preliminary data.</text>
</comment>
<evidence type="ECO:0008006" key="3">
    <source>
        <dbReference type="Google" id="ProtNLM"/>
    </source>
</evidence>
<sequence length="107" mass="12825">MRSCNCILLESSSESHDVCRPSVQNRIHVQRRHVFPPIPDERKWPSVSLAPFKLLPDRELRRKPKRQPFSTRIRNNMNIRERTNQQRLCRWCRNPGHITRSCPNRNS</sequence>
<dbReference type="SUPFAM" id="SSF57756">
    <property type="entry name" value="Retrovirus zinc finger-like domains"/>
    <property type="match status" value="1"/>
</dbReference>